<feature type="non-terminal residue" evidence="2">
    <location>
        <position position="1"/>
    </location>
</feature>
<feature type="domain" description="N-acetyltransferase" evidence="1">
    <location>
        <begin position="1"/>
        <end position="56"/>
    </location>
</feature>
<dbReference type="Proteomes" id="UP000823521">
    <property type="component" value="Unassembled WGS sequence"/>
</dbReference>
<comment type="caution">
    <text evidence="2">The sequence shown here is derived from an EMBL/GenBank/DDBJ whole genome shotgun (WGS) entry which is preliminary data.</text>
</comment>
<keyword evidence="3" id="KW-1185">Reference proteome</keyword>
<sequence>RQGLARATVGTLCTRLRRHVDHITLNVAADNHAALALYRSLGFTPVAEFTDLIATS</sequence>
<dbReference type="PROSITE" id="PS51186">
    <property type="entry name" value="GNAT"/>
    <property type="match status" value="1"/>
</dbReference>
<accession>A0ABS3W1E5</accession>
<evidence type="ECO:0000259" key="1">
    <source>
        <dbReference type="PROSITE" id="PS51186"/>
    </source>
</evidence>
<dbReference type="Gene3D" id="3.40.630.30">
    <property type="match status" value="1"/>
</dbReference>
<dbReference type="SUPFAM" id="SSF55729">
    <property type="entry name" value="Acyl-CoA N-acyltransferases (Nat)"/>
    <property type="match status" value="1"/>
</dbReference>
<dbReference type="InterPro" id="IPR016181">
    <property type="entry name" value="Acyl_CoA_acyltransferase"/>
</dbReference>
<protein>
    <submittedName>
        <fullName evidence="2">GNAT family N-acetyltransferase</fullName>
    </submittedName>
</protein>
<name>A0ABS3W1E5_MICEH</name>
<dbReference type="Pfam" id="PF08445">
    <property type="entry name" value="FR47"/>
    <property type="match status" value="1"/>
</dbReference>
<evidence type="ECO:0000313" key="3">
    <source>
        <dbReference type="Proteomes" id="UP000823521"/>
    </source>
</evidence>
<reference evidence="2 3" key="1">
    <citation type="submission" date="2019-12" db="EMBL/GenBank/DDBJ databases">
        <title>Whole genome sequencing of endophytic Actinobacterium Micromonospora sp. MPMI6T.</title>
        <authorList>
            <person name="Evv R."/>
            <person name="Podile A.R."/>
        </authorList>
    </citation>
    <scope>NUCLEOTIDE SEQUENCE [LARGE SCALE GENOMIC DNA]</scope>
    <source>
        <strain evidence="2 3">MPMI6</strain>
    </source>
</reference>
<proteinExistence type="predicted"/>
<evidence type="ECO:0000313" key="2">
    <source>
        <dbReference type="EMBL" id="MBO4210508.1"/>
    </source>
</evidence>
<dbReference type="InterPro" id="IPR013653">
    <property type="entry name" value="GCN5-like_dom"/>
</dbReference>
<dbReference type="EMBL" id="WVUH01000500">
    <property type="protein sequence ID" value="MBO4210508.1"/>
    <property type="molecule type" value="Genomic_DNA"/>
</dbReference>
<dbReference type="InterPro" id="IPR000182">
    <property type="entry name" value="GNAT_dom"/>
</dbReference>
<dbReference type="RefSeq" id="WP_208817592.1">
    <property type="nucleotide sequence ID" value="NZ_WVUH01000500.1"/>
</dbReference>
<gene>
    <name evidence="2" type="ORF">GSF22_31625</name>
</gene>
<organism evidence="2 3">
    <name type="scientific">Micromonospora echinofusca</name>
    <dbReference type="NCBI Taxonomy" id="47858"/>
    <lineage>
        <taxon>Bacteria</taxon>
        <taxon>Bacillati</taxon>
        <taxon>Actinomycetota</taxon>
        <taxon>Actinomycetes</taxon>
        <taxon>Micromonosporales</taxon>
        <taxon>Micromonosporaceae</taxon>
        <taxon>Micromonospora</taxon>
    </lineage>
</organism>